<evidence type="ECO:0000313" key="2">
    <source>
        <dbReference type="EMBL" id="MDR6892787.1"/>
    </source>
</evidence>
<protein>
    <submittedName>
        <fullName evidence="2">Thioredoxin</fullName>
    </submittedName>
</protein>
<accession>A0AAE3YHG6</accession>
<organism evidence="2 3">
    <name type="scientific">Falsarthrobacter nasiphocae</name>
    <dbReference type="NCBI Taxonomy" id="189863"/>
    <lineage>
        <taxon>Bacteria</taxon>
        <taxon>Bacillati</taxon>
        <taxon>Actinomycetota</taxon>
        <taxon>Actinomycetes</taxon>
        <taxon>Micrococcales</taxon>
        <taxon>Micrococcaceae</taxon>
        <taxon>Falsarthrobacter</taxon>
    </lineage>
</organism>
<proteinExistence type="predicted"/>
<evidence type="ECO:0000313" key="3">
    <source>
        <dbReference type="Proteomes" id="UP001247307"/>
    </source>
</evidence>
<sequence length="324" mass="33876">MSVQPGPSSSSPSAFESAALRGAVDLSALADRARSAASASAASSPSGSAPAADSARFVVDVNDASFEQVLQLSHQVVVMVGLYADQVPGSDAAIDDLLPFVAARGGRFVLGRVRGEDAPGVFQAFQLQTVPAVVALIKGQPVPIYQGMPPADWDDIFTQLTSLADEHGVTGSVPAGESDDEPAAEEPASSPEEDAALEAIGRGDYAEAQRIWQGVLAERPADAVARQGLLNAQLLERIADVPEGIRERAAGDADDIEAHLLVADLDLTNGHVEDAFTRLLRFVASHAGDEREAARARLVEHFELVGPEHPAVGPARRRLAAALF</sequence>
<gene>
    <name evidence="2" type="ORF">J2S35_001727</name>
</gene>
<evidence type="ECO:0000256" key="1">
    <source>
        <dbReference type="SAM" id="MobiDB-lite"/>
    </source>
</evidence>
<name>A0AAE3YHG6_9MICC</name>
<dbReference type="AlphaFoldDB" id="A0AAE3YHG6"/>
<reference evidence="2" key="1">
    <citation type="submission" date="2023-07" db="EMBL/GenBank/DDBJ databases">
        <title>Sequencing the genomes of 1000 actinobacteria strains.</title>
        <authorList>
            <person name="Klenk H.-P."/>
        </authorList>
    </citation>
    <scope>NUCLEOTIDE SEQUENCE</scope>
    <source>
        <strain evidence="2">DSM 13988</strain>
    </source>
</reference>
<keyword evidence="3" id="KW-1185">Reference proteome</keyword>
<dbReference type="Gene3D" id="3.40.30.10">
    <property type="entry name" value="Glutaredoxin"/>
    <property type="match status" value="1"/>
</dbReference>
<feature type="region of interest" description="Disordered" evidence="1">
    <location>
        <begin position="168"/>
        <end position="193"/>
    </location>
</feature>
<dbReference type="Pfam" id="PF14561">
    <property type="entry name" value="TPR_20"/>
    <property type="match status" value="1"/>
</dbReference>
<dbReference type="Gene3D" id="1.25.40.10">
    <property type="entry name" value="Tetratricopeptide repeat domain"/>
    <property type="match status" value="1"/>
</dbReference>
<dbReference type="RefSeq" id="WP_309852366.1">
    <property type="nucleotide sequence ID" value="NZ_BAAAIU010000004.1"/>
</dbReference>
<dbReference type="InterPro" id="IPR036249">
    <property type="entry name" value="Thioredoxin-like_sf"/>
</dbReference>
<dbReference type="InterPro" id="IPR011990">
    <property type="entry name" value="TPR-like_helical_dom_sf"/>
</dbReference>
<dbReference type="Proteomes" id="UP001247307">
    <property type="component" value="Unassembled WGS sequence"/>
</dbReference>
<dbReference type="EMBL" id="JAVDUI010000001">
    <property type="protein sequence ID" value="MDR6892787.1"/>
    <property type="molecule type" value="Genomic_DNA"/>
</dbReference>
<dbReference type="SUPFAM" id="SSF52833">
    <property type="entry name" value="Thioredoxin-like"/>
    <property type="match status" value="1"/>
</dbReference>
<comment type="caution">
    <text evidence="2">The sequence shown here is derived from an EMBL/GenBank/DDBJ whole genome shotgun (WGS) entry which is preliminary data.</text>
</comment>